<dbReference type="InterPro" id="IPR032820">
    <property type="entry name" value="ATPase_put"/>
</dbReference>
<keyword evidence="1" id="KW-0812">Transmembrane</keyword>
<feature type="transmembrane region" description="Helical" evidence="1">
    <location>
        <begin position="45"/>
        <end position="65"/>
    </location>
</feature>
<feature type="transmembrane region" description="Helical" evidence="1">
    <location>
        <begin position="12"/>
        <end position="33"/>
    </location>
</feature>
<protein>
    <submittedName>
        <fullName evidence="2">AtpZ/AtpI family protein</fullName>
    </submittedName>
</protein>
<dbReference type="RefSeq" id="WP_308450909.1">
    <property type="nucleotide sequence ID" value="NZ_JAJEPU010000010.1"/>
</dbReference>
<keyword evidence="3" id="KW-1185">Reference proteome</keyword>
<comment type="caution">
    <text evidence="2">The sequence shown here is derived from an EMBL/GenBank/DDBJ whole genome shotgun (WGS) entry which is preliminary data.</text>
</comment>
<evidence type="ECO:0000313" key="2">
    <source>
        <dbReference type="EMBL" id="MCC2164208.1"/>
    </source>
</evidence>
<evidence type="ECO:0000256" key="1">
    <source>
        <dbReference type="SAM" id="Phobius"/>
    </source>
</evidence>
<proteinExistence type="predicted"/>
<keyword evidence="1" id="KW-0472">Membrane</keyword>
<dbReference type="Proteomes" id="UP001198962">
    <property type="component" value="Unassembled WGS sequence"/>
</dbReference>
<evidence type="ECO:0000313" key="3">
    <source>
        <dbReference type="Proteomes" id="UP001198962"/>
    </source>
</evidence>
<organism evidence="2 3">
    <name type="scientific">Brotaphodocola catenula</name>
    <dbReference type="NCBI Taxonomy" id="2885361"/>
    <lineage>
        <taxon>Bacteria</taxon>
        <taxon>Bacillati</taxon>
        <taxon>Bacillota</taxon>
        <taxon>Clostridia</taxon>
        <taxon>Lachnospirales</taxon>
        <taxon>Lachnospiraceae</taxon>
        <taxon>Brotaphodocola</taxon>
    </lineage>
</organism>
<dbReference type="EMBL" id="JAJEPU010000010">
    <property type="protein sequence ID" value="MCC2164208.1"/>
    <property type="molecule type" value="Genomic_DNA"/>
</dbReference>
<gene>
    <name evidence="2" type="ORF">LKD32_04790</name>
</gene>
<accession>A0AAE3DKM1</accession>
<sequence length="87" mass="10269">MKHWNSVFRQLSMLSQMGISLMMPLLLCLLGSYWLNMRFHVGGRIYLLGFFFGLGGSFATAYKIYQSIMKETDRKKEKRCPSYNRHH</sequence>
<reference evidence="2" key="1">
    <citation type="submission" date="2021-10" db="EMBL/GenBank/DDBJ databases">
        <title>Anaerobic single-cell dispensing facilitates the cultivation of human gut bacteria.</title>
        <authorList>
            <person name="Afrizal A."/>
        </authorList>
    </citation>
    <scope>NUCLEOTIDE SEQUENCE</scope>
    <source>
        <strain evidence="2">CLA-AA-H274</strain>
    </source>
</reference>
<name>A0AAE3DKM1_9FIRM</name>
<dbReference type="AlphaFoldDB" id="A0AAE3DKM1"/>
<dbReference type="Pfam" id="PF09527">
    <property type="entry name" value="ATPase_gene1"/>
    <property type="match status" value="1"/>
</dbReference>
<keyword evidence="1" id="KW-1133">Transmembrane helix</keyword>